<dbReference type="EMBL" id="JBHFNT010000101">
    <property type="protein sequence ID" value="MFB2835292.1"/>
    <property type="molecule type" value="Genomic_DNA"/>
</dbReference>
<dbReference type="Gene3D" id="3.30.920.30">
    <property type="entry name" value="Hypothetical protein"/>
    <property type="match status" value="1"/>
</dbReference>
<sequence>MPKLKILSGAEVVDIFANFGFQIHSQKGSHIKLRRQGIAEKETLTLPNHAELDTGTCKAIFRQASKYIPESAAILILKENQRKFPYLNRELLSKHCFLTDNYHPMLKIDRFSEICP</sequence>
<reference evidence="8 9" key="1">
    <citation type="submission" date="2024-09" db="EMBL/GenBank/DDBJ databases">
        <title>Floridaenema gen nov. (Aerosakkonemataceae, Aerosakkonematales ord. nov., Cyanobacteria) from benthic tropical and subtropical fresh waters, with the description of four new species.</title>
        <authorList>
            <person name="Moretto J.A."/>
            <person name="Berthold D.E."/>
            <person name="Lefler F.W."/>
            <person name="Huang I.-S."/>
            <person name="Laughinghouse H. IV."/>
        </authorList>
    </citation>
    <scope>NUCLEOTIDE SEQUENCE [LARGE SCALE GENOMIC DNA]</scope>
    <source>
        <strain evidence="8 9">BLCC-F167</strain>
    </source>
</reference>
<keyword evidence="2" id="KW-1277">Toxin-antitoxin system</keyword>
<dbReference type="InterPro" id="IPR038570">
    <property type="entry name" value="HicA_sf"/>
</dbReference>
<evidence type="ECO:0000256" key="3">
    <source>
        <dbReference type="ARBA" id="ARBA00022722"/>
    </source>
</evidence>
<evidence type="ECO:0000256" key="2">
    <source>
        <dbReference type="ARBA" id="ARBA00022649"/>
    </source>
</evidence>
<proteinExistence type="inferred from homology"/>
<keyword evidence="6" id="KW-0694">RNA-binding</keyword>
<dbReference type="SUPFAM" id="SSF54786">
    <property type="entry name" value="YcfA/nrd intein domain"/>
    <property type="match status" value="1"/>
</dbReference>
<name>A0ABV4WK95_9CYAN</name>
<dbReference type="InterPro" id="IPR012933">
    <property type="entry name" value="HicA_mRNA_interferase"/>
</dbReference>
<comment type="similarity">
    <text evidence="1">Belongs to the HicA mRNA interferase family.</text>
</comment>
<evidence type="ECO:0000256" key="4">
    <source>
        <dbReference type="ARBA" id="ARBA00022759"/>
    </source>
</evidence>
<keyword evidence="7" id="KW-0346">Stress response</keyword>
<dbReference type="RefSeq" id="WP_413277705.1">
    <property type="nucleotide sequence ID" value="NZ_JBHFNT010000101.1"/>
</dbReference>
<keyword evidence="5" id="KW-0378">Hydrolase</keyword>
<gene>
    <name evidence="8" type="ORF">ACE1CA_12245</name>
</gene>
<keyword evidence="3" id="KW-0540">Nuclease</keyword>
<protein>
    <submittedName>
        <fullName evidence="8">Type II toxin-antitoxin system HicA family toxin</fullName>
    </submittedName>
</protein>
<evidence type="ECO:0000256" key="1">
    <source>
        <dbReference type="ARBA" id="ARBA00006620"/>
    </source>
</evidence>
<keyword evidence="9" id="KW-1185">Reference proteome</keyword>
<evidence type="ECO:0000313" key="8">
    <source>
        <dbReference type="EMBL" id="MFB2835292.1"/>
    </source>
</evidence>
<organism evidence="8 9">
    <name type="scientific">Floridaenema evergladense BLCC-F167</name>
    <dbReference type="NCBI Taxonomy" id="3153639"/>
    <lineage>
        <taxon>Bacteria</taxon>
        <taxon>Bacillati</taxon>
        <taxon>Cyanobacteriota</taxon>
        <taxon>Cyanophyceae</taxon>
        <taxon>Oscillatoriophycideae</taxon>
        <taxon>Aerosakkonematales</taxon>
        <taxon>Aerosakkonemataceae</taxon>
        <taxon>Floridanema</taxon>
        <taxon>Floridanema evergladense</taxon>
    </lineage>
</organism>
<dbReference type="Pfam" id="PF07927">
    <property type="entry name" value="HicA_toxin"/>
    <property type="match status" value="1"/>
</dbReference>
<dbReference type="Proteomes" id="UP001576780">
    <property type="component" value="Unassembled WGS sequence"/>
</dbReference>
<evidence type="ECO:0000256" key="5">
    <source>
        <dbReference type="ARBA" id="ARBA00022801"/>
    </source>
</evidence>
<evidence type="ECO:0000313" key="9">
    <source>
        <dbReference type="Proteomes" id="UP001576780"/>
    </source>
</evidence>
<evidence type="ECO:0000256" key="6">
    <source>
        <dbReference type="ARBA" id="ARBA00022884"/>
    </source>
</evidence>
<keyword evidence="4" id="KW-0255">Endonuclease</keyword>
<accession>A0ABV4WK95</accession>
<comment type="caution">
    <text evidence="8">The sequence shown here is derived from an EMBL/GenBank/DDBJ whole genome shotgun (WGS) entry which is preliminary data.</text>
</comment>
<evidence type="ECO:0000256" key="7">
    <source>
        <dbReference type="ARBA" id="ARBA00023016"/>
    </source>
</evidence>